<protein>
    <submittedName>
        <fullName evidence="2">Uncharacterized protein</fullName>
    </submittedName>
</protein>
<keyword evidence="3" id="KW-1185">Reference proteome</keyword>
<dbReference type="AlphaFoldDB" id="A0A562L314"/>
<reference evidence="2 3" key="1">
    <citation type="journal article" date="2015" name="Stand. Genomic Sci.">
        <title>Genomic Encyclopedia of Bacterial and Archaeal Type Strains, Phase III: the genomes of soil and plant-associated and newly described type strains.</title>
        <authorList>
            <person name="Whitman W.B."/>
            <person name="Woyke T."/>
            <person name="Klenk H.P."/>
            <person name="Zhou Y."/>
            <person name="Lilburn T.G."/>
            <person name="Beck B.J."/>
            <person name="De Vos P."/>
            <person name="Vandamme P."/>
            <person name="Eisen J.A."/>
            <person name="Garrity G."/>
            <person name="Hugenholtz P."/>
            <person name="Kyrpides N.C."/>
        </authorList>
    </citation>
    <scope>NUCLEOTIDE SEQUENCE [LARGE SCALE GENOMIC DNA]</scope>
    <source>
        <strain evidence="2 3">CGMCC 1.10947</strain>
    </source>
</reference>
<evidence type="ECO:0000256" key="1">
    <source>
        <dbReference type="SAM" id="MobiDB-lite"/>
    </source>
</evidence>
<dbReference type="EMBL" id="VLKL01000012">
    <property type="protein sequence ID" value="TWI02028.1"/>
    <property type="molecule type" value="Genomic_DNA"/>
</dbReference>
<proteinExistence type="predicted"/>
<feature type="compositionally biased region" description="Polar residues" evidence="1">
    <location>
        <begin position="217"/>
        <end position="230"/>
    </location>
</feature>
<dbReference type="Proteomes" id="UP000317176">
    <property type="component" value="Unassembled WGS sequence"/>
</dbReference>
<name>A0A562L314_9BRAD</name>
<organism evidence="2 3">
    <name type="scientific">Bradyrhizobium daqingense</name>
    <dbReference type="NCBI Taxonomy" id="993502"/>
    <lineage>
        <taxon>Bacteria</taxon>
        <taxon>Pseudomonadati</taxon>
        <taxon>Pseudomonadota</taxon>
        <taxon>Alphaproteobacteria</taxon>
        <taxon>Hyphomicrobiales</taxon>
        <taxon>Nitrobacteraceae</taxon>
        <taxon>Bradyrhizobium</taxon>
    </lineage>
</organism>
<comment type="caution">
    <text evidence="2">The sequence shown here is derived from an EMBL/GenBank/DDBJ whole genome shotgun (WGS) entry which is preliminary data.</text>
</comment>
<dbReference type="OrthoDB" id="8227725at2"/>
<evidence type="ECO:0000313" key="2">
    <source>
        <dbReference type="EMBL" id="TWI02028.1"/>
    </source>
</evidence>
<evidence type="ECO:0000313" key="3">
    <source>
        <dbReference type="Proteomes" id="UP000317176"/>
    </source>
</evidence>
<dbReference type="RefSeq" id="WP_145638077.1">
    <property type="nucleotide sequence ID" value="NZ_CP088014.1"/>
</dbReference>
<gene>
    <name evidence="2" type="ORF">IQ17_04388</name>
</gene>
<accession>A0A562L314</accession>
<sequence>MTEATDDNYTGGLLAKLFKNVAPWCWDWKYNPRLFHHMHAMGVIAANYNELEGQFYRLFFLNMHKFEVGKLVFSKLNNAERMEVALKAAETEPLAFGELFEHFISGYGIATENRNILMHSKAHNAWPKEADLSHLTLAKASKKSPDQNNFISLDISELRNIANDIDQLTNFGFRLFMWRVALPTGGLIIWDDGEQYRPSLPDKPAPPRRLVLGDQPTMASTLPRSSSSGK</sequence>
<feature type="region of interest" description="Disordered" evidence="1">
    <location>
        <begin position="199"/>
        <end position="230"/>
    </location>
</feature>